<reference evidence="2 3" key="1">
    <citation type="submission" date="2019-07" db="EMBL/GenBank/DDBJ databases">
        <title>Draft genome sequence of Brevibacterium aurantiacum XU54 isolated from Xinjiang China.</title>
        <authorList>
            <person name="Xu X."/>
        </authorList>
    </citation>
    <scope>NUCLEOTIDE SEQUENCE [LARGE SCALE GENOMIC DNA]</scope>
    <source>
        <strain evidence="2 3">XU54</strain>
    </source>
</reference>
<dbReference type="Proteomes" id="UP000316406">
    <property type="component" value="Unassembled WGS sequence"/>
</dbReference>
<comment type="caution">
    <text evidence="2">The sequence shown here is derived from an EMBL/GenBank/DDBJ whole genome shotgun (WGS) entry which is preliminary data.</text>
</comment>
<organism evidence="2 3">
    <name type="scientific">Brevibacterium aurantiacum</name>
    <dbReference type="NCBI Taxonomy" id="273384"/>
    <lineage>
        <taxon>Bacteria</taxon>
        <taxon>Bacillati</taxon>
        <taxon>Actinomycetota</taxon>
        <taxon>Actinomycetes</taxon>
        <taxon>Micrococcales</taxon>
        <taxon>Brevibacteriaceae</taxon>
        <taxon>Brevibacterium</taxon>
    </lineage>
</organism>
<dbReference type="InterPro" id="IPR021888">
    <property type="entry name" value="DUF3499"/>
</dbReference>
<protein>
    <submittedName>
        <fullName evidence="2">DUF3499 domain-containing protein</fullName>
    </submittedName>
</protein>
<gene>
    <name evidence="2" type="ORF">FO013_03785</name>
</gene>
<dbReference type="AlphaFoldDB" id="A0A556CML4"/>
<dbReference type="Pfam" id="PF12005">
    <property type="entry name" value="DUF3499"/>
    <property type="match status" value="1"/>
</dbReference>
<feature type="region of interest" description="Disordered" evidence="1">
    <location>
        <begin position="114"/>
        <end position="160"/>
    </location>
</feature>
<evidence type="ECO:0000256" key="1">
    <source>
        <dbReference type="SAM" id="MobiDB-lite"/>
    </source>
</evidence>
<dbReference type="OrthoDB" id="3216194at2"/>
<proteinExistence type="predicted"/>
<name>A0A556CML4_BREAU</name>
<accession>A0A556CML4</accession>
<dbReference type="EMBL" id="VLTK01000002">
    <property type="protein sequence ID" value="TSI18675.1"/>
    <property type="molecule type" value="Genomic_DNA"/>
</dbReference>
<evidence type="ECO:0000313" key="3">
    <source>
        <dbReference type="Proteomes" id="UP000316406"/>
    </source>
</evidence>
<feature type="compositionally biased region" description="Low complexity" evidence="1">
    <location>
        <begin position="120"/>
        <end position="145"/>
    </location>
</feature>
<sequence length="160" mass="16780">MSQYSTDHTALVDQDKRCSRVKWLTVSAVRLCSKVSCSRSAAATMTYVHADACVVIGPLSRRAEPGAHDLCADHAAKLTPPVGWQLIRIEGEQSPPERTHDDLLAIADAVREAAGRPGEGVRAGAAASASSSGSPSPSEGRSDGSMPGRKHGHLRIIGDS</sequence>
<keyword evidence="3" id="KW-1185">Reference proteome</keyword>
<evidence type="ECO:0000313" key="2">
    <source>
        <dbReference type="EMBL" id="TSI18675.1"/>
    </source>
</evidence>